<dbReference type="Proteomes" id="UP000325576">
    <property type="component" value="Unassembled WGS sequence"/>
</dbReference>
<dbReference type="EMBL" id="MRBO01000249">
    <property type="protein sequence ID" value="KAB2586071.1"/>
    <property type="molecule type" value="Genomic_DNA"/>
</dbReference>
<evidence type="ECO:0000256" key="1">
    <source>
        <dbReference type="SAM" id="MobiDB-lite"/>
    </source>
</evidence>
<protein>
    <submittedName>
        <fullName evidence="3">Uncharacterized protein</fullName>
    </submittedName>
</protein>
<proteinExistence type="predicted"/>
<gene>
    <name evidence="3" type="ORF">BS297_07425</name>
</gene>
<evidence type="ECO:0000313" key="4">
    <source>
        <dbReference type="Proteomes" id="UP000325576"/>
    </source>
</evidence>
<comment type="caution">
    <text evidence="3">The sequence shown here is derived from an EMBL/GenBank/DDBJ whole genome shotgun (WGS) entry which is preliminary data.</text>
</comment>
<feature type="compositionally biased region" description="Basic and acidic residues" evidence="1">
    <location>
        <begin position="27"/>
        <end position="40"/>
    </location>
</feature>
<name>A0A0C3A457_RHOER</name>
<accession>A0A0C3A457</accession>
<organism evidence="3 4">
    <name type="scientific">Rhodococcus erythropolis</name>
    <name type="common">Arthrobacter picolinophilus</name>
    <dbReference type="NCBI Taxonomy" id="1833"/>
    <lineage>
        <taxon>Bacteria</taxon>
        <taxon>Bacillati</taxon>
        <taxon>Actinomycetota</taxon>
        <taxon>Actinomycetes</taxon>
        <taxon>Mycobacteriales</taxon>
        <taxon>Nocardiaceae</taxon>
        <taxon>Rhodococcus</taxon>
        <taxon>Rhodococcus erythropolis group</taxon>
    </lineage>
</organism>
<keyword evidence="2" id="KW-0812">Transmembrane</keyword>
<sequence>MSGHRPETDQATESIRPRGGEVTAMTDSERSGNGKTTDDRSHLNLIEATVVVLFAIAGTAAFYFFIQDPTIILQFGSPLIP</sequence>
<feature type="transmembrane region" description="Helical" evidence="2">
    <location>
        <begin position="45"/>
        <end position="66"/>
    </location>
</feature>
<keyword evidence="2" id="KW-0472">Membrane</keyword>
<reference evidence="3 4" key="1">
    <citation type="journal article" date="2017" name="Poromechanics V (2013)">
        <title>Genomic Characterization of the Arsenic-Tolerant Actinobacterium, &lt;i&gt;Rhodococcus erythropolis&lt;/i&gt; S43.</title>
        <authorList>
            <person name="Retamal-Morales G."/>
            <person name="Mehnert M."/>
            <person name="Schwabe R."/>
            <person name="Tischler D."/>
            <person name="Schloemann M."/>
            <person name="Levican G.J."/>
        </authorList>
    </citation>
    <scope>NUCLEOTIDE SEQUENCE [LARGE SCALE GENOMIC DNA]</scope>
    <source>
        <strain evidence="3 4">S43</strain>
    </source>
</reference>
<feature type="region of interest" description="Disordered" evidence="1">
    <location>
        <begin position="1"/>
        <end position="40"/>
    </location>
</feature>
<dbReference type="AlphaFoldDB" id="A0A0C3A457"/>
<evidence type="ECO:0000256" key="2">
    <source>
        <dbReference type="SAM" id="Phobius"/>
    </source>
</evidence>
<keyword evidence="2" id="KW-1133">Transmembrane helix</keyword>
<evidence type="ECO:0000313" key="3">
    <source>
        <dbReference type="EMBL" id="KAB2586071.1"/>
    </source>
</evidence>